<organism evidence="11 12">
    <name type="scientific">Piromyces finnis</name>
    <dbReference type="NCBI Taxonomy" id="1754191"/>
    <lineage>
        <taxon>Eukaryota</taxon>
        <taxon>Fungi</taxon>
        <taxon>Fungi incertae sedis</taxon>
        <taxon>Chytridiomycota</taxon>
        <taxon>Chytridiomycota incertae sedis</taxon>
        <taxon>Neocallimastigomycetes</taxon>
        <taxon>Neocallimastigales</taxon>
        <taxon>Neocallimastigaceae</taxon>
        <taxon>Piromyces</taxon>
    </lineage>
</organism>
<name>A0A1Y1V6F6_9FUNG</name>
<reference evidence="11 12" key="2">
    <citation type="submission" date="2016-08" db="EMBL/GenBank/DDBJ databases">
        <title>Pervasive Adenine N6-methylation of Active Genes in Fungi.</title>
        <authorList>
            <consortium name="DOE Joint Genome Institute"/>
            <person name="Mondo S.J."/>
            <person name="Dannebaum R.O."/>
            <person name="Kuo R.C."/>
            <person name="Labutti K."/>
            <person name="Haridas S."/>
            <person name="Kuo A."/>
            <person name="Salamov A."/>
            <person name="Ahrendt S.R."/>
            <person name="Lipzen A."/>
            <person name="Sullivan W."/>
            <person name="Andreopoulos W.B."/>
            <person name="Clum A."/>
            <person name="Lindquist E."/>
            <person name="Daum C."/>
            <person name="Ramamoorthy G.K."/>
            <person name="Gryganskyi A."/>
            <person name="Culley D."/>
            <person name="Magnuson J.K."/>
            <person name="James T.Y."/>
            <person name="O'Malley M.A."/>
            <person name="Stajich J.E."/>
            <person name="Spatafora J.W."/>
            <person name="Visel A."/>
            <person name="Grigoriev I.V."/>
        </authorList>
    </citation>
    <scope>NUCLEOTIDE SEQUENCE [LARGE SCALE GENOMIC DNA]</scope>
    <source>
        <strain evidence="12">finn</strain>
    </source>
</reference>
<dbReference type="STRING" id="1754191.A0A1Y1V6F6"/>
<evidence type="ECO:0000256" key="1">
    <source>
        <dbReference type="ARBA" id="ARBA00004496"/>
    </source>
</evidence>
<feature type="compositionally biased region" description="Basic and acidic residues" evidence="7">
    <location>
        <begin position="180"/>
        <end position="189"/>
    </location>
</feature>
<feature type="domain" description="Cdc37 N-terminal" evidence="10">
    <location>
        <begin position="2"/>
        <end position="201"/>
    </location>
</feature>
<dbReference type="PANTHER" id="PTHR12800">
    <property type="entry name" value="CDC37-RELATED"/>
    <property type="match status" value="1"/>
</dbReference>
<feature type="compositionally biased region" description="Basic and acidic residues" evidence="7">
    <location>
        <begin position="210"/>
        <end position="228"/>
    </location>
</feature>
<keyword evidence="4" id="KW-0143">Chaperone</keyword>
<evidence type="ECO:0000313" key="12">
    <source>
        <dbReference type="Proteomes" id="UP000193719"/>
    </source>
</evidence>
<feature type="domain" description="Cdc37 C-terminal" evidence="8">
    <location>
        <begin position="388"/>
        <end position="474"/>
    </location>
</feature>
<dbReference type="SMART" id="SM01069">
    <property type="entry name" value="CDC37_C"/>
    <property type="match status" value="1"/>
</dbReference>
<feature type="domain" description="Cdc37 Hsp90 binding" evidence="9">
    <location>
        <begin position="204"/>
        <end position="377"/>
    </location>
</feature>
<protein>
    <recommendedName>
        <fullName evidence="5">Hsp90 chaperone protein kinase-targeting subunit</fullName>
    </recommendedName>
</protein>
<evidence type="ECO:0000256" key="4">
    <source>
        <dbReference type="ARBA" id="ARBA00023186"/>
    </source>
</evidence>
<dbReference type="GO" id="GO:0006457">
    <property type="term" value="P:protein folding"/>
    <property type="evidence" value="ECO:0007669"/>
    <property type="project" value="TreeGrafter"/>
</dbReference>
<accession>A0A1Y1V6F6</accession>
<evidence type="ECO:0000259" key="9">
    <source>
        <dbReference type="SMART" id="SM01070"/>
    </source>
</evidence>
<dbReference type="GO" id="GO:0051087">
    <property type="term" value="F:protein-folding chaperone binding"/>
    <property type="evidence" value="ECO:0007669"/>
    <property type="project" value="TreeGrafter"/>
</dbReference>
<evidence type="ECO:0000259" key="8">
    <source>
        <dbReference type="SMART" id="SM01069"/>
    </source>
</evidence>
<evidence type="ECO:0000256" key="2">
    <source>
        <dbReference type="ARBA" id="ARBA00006222"/>
    </source>
</evidence>
<keyword evidence="3" id="KW-0963">Cytoplasm</keyword>
<gene>
    <name evidence="11" type="ORF">BCR36DRAFT_413429</name>
</gene>
<dbReference type="EMBL" id="MCFH01000029">
    <property type="protein sequence ID" value="ORX47902.1"/>
    <property type="molecule type" value="Genomic_DNA"/>
</dbReference>
<evidence type="ECO:0000256" key="7">
    <source>
        <dbReference type="SAM" id="MobiDB-lite"/>
    </source>
</evidence>
<feature type="coiled-coil region" evidence="6">
    <location>
        <begin position="356"/>
        <end position="385"/>
    </location>
</feature>
<sequence length="476" mass="55635">MPVDYSKWDKLEISDDEDIECHPNIDKASMIRWHQAALHRQRRERRDKISTLELETTLNDSVAKILKEFSTDQENVVELIKSFMGICSQIDDMDREMIKKVAIMWNSDRDPRWGPPEPDEVLNSKIRYGESIKSLTEKLKKHKEENPEFNFNTWLRKELDELVERISKRQTIIKKEIEKEREEQNKKITSENMYSGGFDKTIINKPKQNPKPEEKKTEKSQKKEKVIETIHTPSATSRPKKSDKVIIEQEDDDESYITYGPAKEFSHINDFEKSYKFIGEHPEIVDQKYQDEILSEAFHAQMDAKPAYARSCVQQSLIIQYCKSLGNDGISLFFKRMITGFEKAQQMFMEDVNNTYNHIVNRVKILKEKREAEEAEEKRQIEARLKIAEQPDGTYIWPMDENPSEEEKKKAETFATLTPDIQKALLTMDPDDINAILAKMTKEEGQELIRKCSESGLIQIVEDDEDEGDLADNELD</sequence>
<dbReference type="InterPro" id="IPR013874">
    <property type="entry name" value="Cdc37_Hsp90-bd"/>
</dbReference>
<comment type="similarity">
    <text evidence="2">Belongs to the CDC37 family.</text>
</comment>
<reference evidence="11 12" key="1">
    <citation type="submission" date="2016-08" db="EMBL/GenBank/DDBJ databases">
        <title>Genomes of anaerobic fungi encode conserved fungal cellulosomes for biomass hydrolysis.</title>
        <authorList>
            <consortium name="DOE Joint Genome Institute"/>
            <person name="Haitjema C.H."/>
            <person name="Gilmore S.P."/>
            <person name="Henske J.K."/>
            <person name="Solomon K.V."/>
            <person name="De Groot R."/>
            <person name="Kuo A."/>
            <person name="Mondo S.J."/>
            <person name="Salamov A.A."/>
            <person name="Labutti K."/>
            <person name="Zhao Z."/>
            <person name="Chiniquy J."/>
            <person name="Barry K."/>
            <person name="Brewer H.M."/>
            <person name="Purvine S.O."/>
            <person name="Wright A.T."/>
            <person name="Boxma B."/>
            <person name="Van Alen T."/>
            <person name="Hackstein J.H."/>
            <person name="Baker S.E."/>
            <person name="Grigoriev I.V."/>
            <person name="O'Malley M.A."/>
        </authorList>
    </citation>
    <scope>NUCLEOTIDE SEQUENCE [LARGE SCALE GENOMIC DNA]</scope>
    <source>
        <strain evidence="12">finn</strain>
    </source>
</reference>
<feature type="region of interest" description="Disordered" evidence="7">
    <location>
        <begin position="180"/>
        <end position="243"/>
    </location>
</feature>
<evidence type="ECO:0000256" key="5">
    <source>
        <dbReference type="ARBA" id="ARBA00031396"/>
    </source>
</evidence>
<dbReference type="GO" id="GO:0031072">
    <property type="term" value="F:heat shock protein binding"/>
    <property type="evidence" value="ECO:0007669"/>
    <property type="project" value="TreeGrafter"/>
</dbReference>
<dbReference type="SMART" id="SM01070">
    <property type="entry name" value="CDC37_M"/>
    <property type="match status" value="1"/>
</dbReference>
<keyword evidence="12" id="KW-1185">Reference proteome</keyword>
<comment type="subcellular location">
    <subcellularLocation>
        <location evidence="1">Cytoplasm</location>
    </subcellularLocation>
</comment>
<dbReference type="AlphaFoldDB" id="A0A1Y1V6F6"/>
<dbReference type="Pfam" id="PF03234">
    <property type="entry name" value="CDC37_N"/>
    <property type="match status" value="1"/>
</dbReference>
<dbReference type="InterPro" id="IPR013855">
    <property type="entry name" value="Cdc37_N_dom"/>
</dbReference>
<dbReference type="GO" id="GO:0051082">
    <property type="term" value="F:unfolded protein binding"/>
    <property type="evidence" value="ECO:0007669"/>
    <property type="project" value="TreeGrafter"/>
</dbReference>
<dbReference type="OrthoDB" id="440202at2759"/>
<dbReference type="PANTHER" id="PTHR12800:SF4">
    <property type="entry name" value="HSP90 CO-CHAPERONE CDC37"/>
    <property type="match status" value="1"/>
</dbReference>
<evidence type="ECO:0000313" key="11">
    <source>
        <dbReference type="EMBL" id="ORX47902.1"/>
    </source>
</evidence>
<dbReference type="GO" id="GO:0019901">
    <property type="term" value="F:protein kinase binding"/>
    <property type="evidence" value="ECO:0007669"/>
    <property type="project" value="InterPro"/>
</dbReference>
<evidence type="ECO:0000259" key="10">
    <source>
        <dbReference type="SMART" id="SM01071"/>
    </source>
</evidence>
<dbReference type="SMART" id="SM01071">
    <property type="entry name" value="CDC37_N"/>
    <property type="match status" value="1"/>
</dbReference>
<dbReference type="InterPro" id="IPR004918">
    <property type="entry name" value="Cdc37"/>
</dbReference>
<dbReference type="InterPro" id="IPR013873">
    <property type="entry name" value="Cdc37_C"/>
</dbReference>
<dbReference type="GO" id="GO:0005737">
    <property type="term" value="C:cytoplasm"/>
    <property type="evidence" value="ECO:0007669"/>
    <property type="project" value="UniProtKB-SubCell"/>
</dbReference>
<evidence type="ECO:0000256" key="6">
    <source>
        <dbReference type="SAM" id="Coils"/>
    </source>
</evidence>
<dbReference type="GO" id="GO:0050821">
    <property type="term" value="P:protein stabilization"/>
    <property type="evidence" value="ECO:0007669"/>
    <property type="project" value="TreeGrafter"/>
</dbReference>
<comment type="caution">
    <text evidence="11">The sequence shown here is derived from an EMBL/GenBank/DDBJ whole genome shotgun (WGS) entry which is preliminary data.</text>
</comment>
<dbReference type="InterPro" id="IPR038189">
    <property type="entry name" value="Cdc37_Hsp90-bd_sf"/>
</dbReference>
<dbReference type="Pfam" id="PF08564">
    <property type="entry name" value="CDC37_C"/>
    <property type="match status" value="1"/>
</dbReference>
<dbReference type="Pfam" id="PF08565">
    <property type="entry name" value="CDC37_M"/>
    <property type="match status" value="1"/>
</dbReference>
<evidence type="ECO:0000256" key="3">
    <source>
        <dbReference type="ARBA" id="ARBA00022490"/>
    </source>
</evidence>
<dbReference type="SUPFAM" id="SSF101391">
    <property type="entry name" value="Hsp90 co-chaperone CDC37"/>
    <property type="match status" value="1"/>
</dbReference>
<proteinExistence type="inferred from homology"/>
<dbReference type="Gene3D" id="1.20.58.610">
    <property type="entry name" value="Cdc37, Hsp90 binding domain"/>
    <property type="match status" value="1"/>
</dbReference>
<dbReference type="Proteomes" id="UP000193719">
    <property type="component" value="Unassembled WGS sequence"/>
</dbReference>
<keyword evidence="6" id="KW-0175">Coiled coil</keyword>